<dbReference type="InterPro" id="IPR049326">
    <property type="entry name" value="Rhodopsin_dom_fungi"/>
</dbReference>
<keyword evidence="2 6" id="KW-0812">Transmembrane</keyword>
<evidence type="ECO:0000259" key="7">
    <source>
        <dbReference type="Pfam" id="PF20684"/>
    </source>
</evidence>
<evidence type="ECO:0000313" key="8">
    <source>
        <dbReference type="EMBL" id="KAK8132493.1"/>
    </source>
</evidence>
<feature type="transmembrane region" description="Helical" evidence="6">
    <location>
        <begin position="7"/>
        <end position="26"/>
    </location>
</feature>
<sequence>MRIRAIYAIVVVCIKSAACVLFLRIAGPLRSYGILVVTVVGFVVTEVETIGECRPIQANWKVLQGAKCASQETVVVIAGFSTLTTVLTDWLCAMFPVYMLRRTSMPVRKKLAAGFVMGLGALATICTLLRIPYILHYGAAIAGDSKHGLGK</sequence>
<dbReference type="Pfam" id="PF20684">
    <property type="entry name" value="Fung_rhodopsin"/>
    <property type="match status" value="1"/>
</dbReference>
<dbReference type="AlphaFoldDB" id="A0AAW0RCF4"/>
<evidence type="ECO:0000313" key="9">
    <source>
        <dbReference type="Proteomes" id="UP001392437"/>
    </source>
</evidence>
<evidence type="ECO:0000256" key="2">
    <source>
        <dbReference type="ARBA" id="ARBA00022692"/>
    </source>
</evidence>
<gene>
    <name evidence="8" type="ORF">PG999_000666</name>
</gene>
<proteinExistence type="inferred from homology"/>
<organism evidence="8 9">
    <name type="scientific">Apiospora kogelbergensis</name>
    <dbReference type="NCBI Taxonomy" id="1337665"/>
    <lineage>
        <taxon>Eukaryota</taxon>
        <taxon>Fungi</taxon>
        <taxon>Dikarya</taxon>
        <taxon>Ascomycota</taxon>
        <taxon>Pezizomycotina</taxon>
        <taxon>Sordariomycetes</taxon>
        <taxon>Xylariomycetidae</taxon>
        <taxon>Amphisphaeriales</taxon>
        <taxon>Apiosporaceae</taxon>
        <taxon>Apiospora</taxon>
    </lineage>
</organism>
<reference evidence="8 9" key="1">
    <citation type="submission" date="2023-01" db="EMBL/GenBank/DDBJ databases">
        <title>Analysis of 21 Apiospora genomes using comparative genomics revels a genus with tremendous synthesis potential of carbohydrate active enzymes and secondary metabolites.</title>
        <authorList>
            <person name="Sorensen T."/>
        </authorList>
    </citation>
    <scope>NUCLEOTIDE SEQUENCE [LARGE SCALE GENOMIC DNA]</scope>
    <source>
        <strain evidence="8 9">CBS 117206</strain>
    </source>
</reference>
<feature type="transmembrane region" description="Helical" evidence="6">
    <location>
        <begin position="74"/>
        <end position="99"/>
    </location>
</feature>
<comment type="caution">
    <text evidence="8">The sequence shown here is derived from an EMBL/GenBank/DDBJ whole genome shotgun (WGS) entry which is preliminary data.</text>
</comment>
<dbReference type="EMBL" id="JAQQWP010000001">
    <property type="protein sequence ID" value="KAK8132493.1"/>
    <property type="molecule type" value="Genomic_DNA"/>
</dbReference>
<feature type="domain" description="Rhodopsin" evidence="7">
    <location>
        <begin position="5"/>
        <end position="136"/>
    </location>
</feature>
<evidence type="ECO:0000256" key="3">
    <source>
        <dbReference type="ARBA" id="ARBA00022989"/>
    </source>
</evidence>
<keyword evidence="4 6" id="KW-0472">Membrane</keyword>
<keyword evidence="3 6" id="KW-1133">Transmembrane helix</keyword>
<dbReference type="Proteomes" id="UP001392437">
    <property type="component" value="Unassembled WGS sequence"/>
</dbReference>
<evidence type="ECO:0000256" key="5">
    <source>
        <dbReference type="ARBA" id="ARBA00038359"/>
    </source>
</evidence>
<name>A0AAW0RCF4_9PEZI</name>
<evidence type="ECO:0000256" key="1">
    <source>
        <dbReference type="ARBA" id="ARBA00004141"/>
    </source>
</evidence>
<dbReference type="PANTHER" id="PTHR33048">
    <property type="entry name" value="PTH11-LIKE INTEGRAL MEMBRANE PROTEIN (AFU_ORTHOLOGUE AFUA_5G11245)"/>
    <property type="match status" value="1"/>
</dbReference>
<dbReference type="GO" id="GO:0016020">
    <property type="term" value="C:membrane"/>
    <property type="evidence" value="ECO:0007669"/>
    <property type="project" value="UniProtKB-SubCell"/>
</dbReference>
<comment type="subcellular location">
    <subcellularLocation>
        <location evidence="1">Membrane</location>
        <topology evidence="1">Multi-pass membrane protein</topology>
    </subcellularLocation>
</comment>
<protein>
    <recommendedName>
        <fullName evidence="7">Rhodopsin domain-containing protein</fullName>
    </recommendedName>
</protein>
<evidence type="ECO:0000256" key="6">
    <source>
        <dbReference type="SAM" id="Phobius"/>
    </source>
</evidence>
<accession>A0AAW0RCF4</accession>
<dbReference type="PANTHER" id="PTHR33048:SF15">
    <property type="entry name" value="INTEGRAL MEMBRANE PROTEIN"/>
    <property type="match status" value="1"/>
</dbReference>
<keyword evidence="9" id="KW-1185">Reference proteome</keyword>
<feature type="transmembrane region" description="Helical" evidence="6">
    <location>
        <begin position="111"/>
        <end position="131"/>
    </location>
</feature>
<evidence type="ECO:0000256" key="4">
    <source>
        <dbReference type="ARBA" id="ARBA00023136"/>
    </source>
</evidence>
<dbReference type="InterPro" id="IPR052337">
    <property type="entry name" value="SAT4-like"/>
</dbReference>
<comment type="similarity">
    <text evidence="5">Belongs to the SAT4 family.</text>
</comment>